<evidence type="ECO:0000313" key="1">
    <source>
        <dbReference type="EMBL" id="PIA12679.1"/>
    </source>
</evidence>
<accession>A0A2G5B0Z7</accession>
<proteinExistence type="predicted"/>
<dbReference type="AlphaFoldDB" id="A0A2G5B0Z7"/>
<keyword evidence="2" id="KW-1185">Reference proteome</keyword>
<gene>
    <name evidence="1" type="ORF">COEREDRAFT_12365</name>
</gene>
<name>A0A2G5B0Z7_COERN</name>
<protein>
    <submittedName>
        <fullName evidence="1">Uncharacterized protein</fullName>
    </submittedName>
</protein>
<dbReference type="Proteomes" id="UP000242474">
    <property type="component" value="Unassembled WGS sequence"/>
</dbReference>
<sequence length="155" mass="17582">MPIDNSTVDNNAGNIVQNIDAELLTVYTQVLEGVPEHFRIPLNGLIQSSDENDQYALESIDLEAILNNVHTTESSTEDIPVIEYDESDPEKEDELPILAKDVLKAMALVEHYTKHKGANDYHEFEHAWTKISMDICADVQQQHVQSTITKFFKQK</sequence>
<reference evidence="1 2" key="1">
    <citation type="journal article" date="2015" name="Genome Biol. Evol.">
        <title>Phylogenomic analyses indicate that early fungi evolved digesting cell walls of algal ancestors of land plants.</title>
        <authorList>
            <person name="Chang Y."/>
            <person name="Wang S."/>
            <person name="Sekimoto S."/>
            <person name="Aerts A.L."/>
            <person name="Choi C."/>
            <person name="Clum A."/>
            <person name="LaButti K.M."/>
            <person name="Lindquist E.A."/>
            <person name="Yee Ngan C."/>
            <person name="Ohm R.A."/>
            <person name="Salamov A.A."/>
            <person name="Grigoriev I.V."/>
            <person name="Spatafora J.W."/>
            <person name="Berbee M.L."/>
        </authorList>
    </citation>
    <scope>NUCLEOTIDE SEQUENCE [LARGE SCALE GENOMIC DNA]</scope>
    <source>
        <strain evidence="1 2">NRRL 1564</strain>
    </source>
</reference>
<evidence type="ECO:0000313" key="2">
    <source>
        <dbReference type="Proteomes" id="UP000242474"/>
    </source>
</evidence>
<organism evidence="1 2">
    <name type="scientific">Coemansia reversa (strain ATCC 12441 / NRRL 1564)</name>
    <dbReference type="NCBI Taxonomy" id="763665"/>
    <lineage>
        <taxon>Eukaryota</taxon>
        <taxon>Fungi</taxon>
        <taxon>Fungi incertae sedis</taxon>
        <taxon>Zoopagomycota</taxon>
        <taxon>Kickxellomycotina</taxon>
        <taxon>Kickxellomycetes</taxon>
        <taxon>Kickxellales</taxon>
        <taxon>Kickxellaceae</taxon>
        <taxon>Coemansia</taxon>
    </lineage>
</organism>
<dbReference type="EMBL" id="KZ303590">
    <property type="protein sequence ID" value="PIA12679.1"/>
    <property type="molecule type" value="Genomic_DNA"/>
</dbReference>